<name>A0ABW0U5T0_9BACI</name>
<dbReference type="InterPro" id="IPR014202">
    <property type="entry name" value="Spore_II_R"/>
</dbReference>
<evidence type="ECO:0000313" key="1">
    <source>
        <dbReference type="EMBL" id="MFC5627609.1"/>
    </source>
</evidence>
<dbReference type="RefSeq" id="WP_270896613.1">
    <property type="nucleotide sequence ID" value="NZ_JBHSPF010000009.1"/>
</dbReference>
<evidence type="ECO:0000313" key="2">
    <source>
        <dbReference type="Proteomes" id="UP001596143"/>
    </source>
</evidence>
<proteinExistence type="predicted"/>
<comment type="caution">
    <text evidence="1">The sequence shown here is derived from an EMBL/GenBank/DDBJ whole genome shotgun (WGS) entry which is preliminary data.</text>
</comment>
<protein>
    <submittedName>
        <fullName evidence="1">Stage II sporulation protein R</fullName>
    </submittedName>
</protein>
<keyword evidence="2" id="KW-1185">Reference proteome</keyword>
<reference evidence="2" key="1">
    <citation type="journal article" date="2019" name="Int. J. Syst. Evol. Microbiol.">
        <title>The Global Catalogue of Microorganisms (GCM) 10K type strain sequencing project: providing services to taxonomists for standard genome sequencing and annotation.</title>
        <authorList>
            <consortium name="The Broad Institute Genomics Platform"/>
            <consortium name="The Broad Institute Genome Sequencing Center for Infectious Disease"/>
            <person name="Wu L."/>
            <person name="Ma J."/>
        </authorList>
    </citation>
    <scope>NUCLEOTIDE SEQUENCE [LARGE SCALE GENOMIC DNA]</scope>
    <source>
        <strain evidence="2">CGMCC 1.15790</strain>
    </source>
</reference>
<sequence>MKTKTMNLALLYVLFFSVMIWLQIEQNQYVDASRMEEQVIPEEAIRLRILAHDDSLKEQMIKTKVRDAINAELRSVVGYIDEKKIARKEITEAIPKLEKIVDEVLAEHDVTHDVSLSLKKEVEFPTRIYGPLIYPQGMYEALVVTIGEGKGQNWWCVLFPALCFIETDTEEEEKAVDEKEKYTFFIVEKWKDWFGKEKKEEI</sequence>
<dbReference type="NCBIfam" id="TIGR02837">
    <property type="entry name" value="spore_II_R"/>
    <property type="match status" value="1"/>
</dbReference>
<gene>
    <name evidence="1" type="primary">spoIIR</name>
    <name evidence="1" type="ORF">ACFPTR_01685</name>
</gene>
<organism evidence="1 2">
    <name type="scientific">Aliibacillus thermotolerans</name>
    <dbReference type="NCBI Taxonomy" id="1834418"/>
    <lineage>
        <taxon>Bacteria</taxon>
        <taxon>Bacillati</taxon>
        <taxon>Bacillota</taxon>
        <taxon>Bacilli</taxon>
        <taxon>Bacillales</taxon>
        <taxon>Bacillaceae</taxon>
        <taxon>Aliibacillus</taxon>
    </lineage>
</organism>
<dbReference type="Proteomes" id="UP001596143">
    <property type="component" value="Unassembled WGS sequence"/>
</dbReference>
<dbReference type="EMBL" id="JBHSPF010000009">
    <property type="protein sequence ID" value="MFC5627609.1"/>
    <property type="molecule type" value="Genomic_DNA"/>
</dbReference>
<accession>A0ABW0U5T0</accession>
<dbReference type="Pfam" id="PF09551">
    <property type="entry name" value="Spore_II_R"/>
    <property type="match status" value="1"/>
</dbReference>